<evidence type="ECO:0000256" key="9">
    <source>
        <dbReference type="ARBA" id="ARBA00052022"/>
    </source>
</evidence>
<protein>
    <recommendedName>
        <fullName evidence="12">(+)-piperitol/(+)-sesamin synthase</fullName>
        <ecNumber evidence="12">1.14.19.74</ecNumber>
    </recommendedName>
</protein>
<dbReference type="Gene3D" id="1.10.630.10">
    <property type="entry name" value="Cytochrome P450"/>
    <property type="match status" value="1"/>
</dbReference>
<comment type="similarity">
    <text evidence="2 14">Belongs to the cytochrome P450 family.</text>
</comment>
<dbReference type="InterPro" id="IPR001128">
    <property type="entry name" value="Cyt_P450"/>
</dbReference>
<dbReference type="GO" id="GO:0016020">
    <property type="term" value="C:membrane"/>
    <property type="evidence" value="ECO:0007669"/>
    <property type="project" value="UniProtKB-SubCell"/>
</dbReference>
<evidence type="ECO:0000256" key="4">
    <source>
        <dbReference type="ARBA" id="ARBA00022723"/>
    </source>
</evidence>
<keyword evidence="7 14" id="KW-0503">Monooxygenase</keyword>
<accession>A0ABD1RMV3</accession>
<keyword evidence="8" id="KW-0472">Membrane</keyword>
<evidence type="ECO:0000313" key="15">
    <source>
        <dbReference type="EMBL" id="KAL2489202.1"/>
    </source>
</evidence>
<comment type="caution">
    <text evidence="15">The sequence shown here is derived from an EMBL/GenBank/DDBJ whole genome shotgun (WGS) entry which is preliminary data.</text>
</comment>
<evidence type="ECO:0000256" key="7">
    <source>
        <dbReference type="ARBA" id="ARBA00023033"/>
    </source>
</evidence>
<organism evidence="15 16">
    <name type="scientific">Forsythia ovata</name>
    <dbReference type="NCBI Taxonomy" id="205694"/>
    <lineage>
        <taxon>Eukaryota</taxon>
        <taxon>Viridiplantae</taxon>
        <taxon>Streptophyta</taxon>
        <taxon>Embryophyta</taxon>
        <taxon>Tracheophyta</taxon>
        <taxon>Spermatophyta</taxon>
        <taxon>Magnoliopsida</taxon>
        <taxon>eudicotyledons</taxon>
        <taxon>Gunneridae</taxon>
        <taxon>Pentapetalae</taxon>
        <taxon>asterids</taxon>
        <taxon>lamiids</taxon>
        <taxon>Lamiales</taxon>
        <taxon>Oleaceae</taxon>
        <taxon>Forsythieae</taxon>
        <taxon>Forsythia</taxon>
    </lineage>
</organism>
<keyword evidence="3 13" id="KW-0349">Heme</keyword>
<evidence type="ECO:0000256" key="10">
    <source>
        <dbReference type="ARBA" id="ARBA00052057"/>
    </source>
</evidence>
<dbReference type="PANTHER" id="PTHR47947">
    <property type="entry name" value="CYTOCHROME P450 82C3-RELATED"/>
    <property type="match status" value="1"/>
</dbReference>
<comment type="catalytic activity">
    <reaction evidence="10">
        <text>(+)-piperitol + reduced [NADPH--hemoprotein reductase] + O2 = (+)-sesamin + oxidized [NADPH--hemoprotein reductase] + 2 H2O + H(+)</text>
        <dbReference type="Rhea" id="RHEA:56780"/>
        <dbReference type="Rhea" id="RHEA-COMP:11964"/>
        <dbReference type="Rhea" id="RHEA-COMP:11965"/>
        <dbReference type="ChEBI" id="CHEBI:15377"/>
        <dbReference type="ChEBI" id="CHEBI:15378"/>
        <dbReference type="ChEBI" id="CHEBI:15379"/>
        <dbReference type="ChEBI" id="CHEBI:57618"/>
        <dbReference type="ChEBI" id="CHEBI:58210"/>
        <dbReference type="ChEBI" id="CHEBI:66470"/>
        <dbReference type="ChEBI" id="CHEBI:141003"/>
        <dbReference type="EC" id="1.14.19.74"/>
    </reaction>
    <physiologicalReaction direction="left-to-right" evidence="10">
        <dbReference type="Rhea" id="RHEA:56781"/>
    </physiologicalReaction>
</comment>
<dbReference type="PRINTS" id="PR00463">
    <property type="entry name" value="EP450I"/>
</dbReference>
<dbReference type="GO" id="GO:0102915">
    <property type="term" value="F:piperitol synthase activity"/>
    <property type="evidence" value="ECO:0007669"/>
    <property type="project" value="UniProtKB-EC"/>
</dbReference>
<evidence type="ECO:0000256" key="14">
    <source>
        <dbReference type="RuleBase" id="RU000461"/>
    </source>
</evidence>
<dbReference type="GO" id="GO:0046872">
    <property type="term" value="F:metal ion binding"/>
    <property type="evidence" value="ECO:0007669"/>
    <property type="project" value="UniProtKB-KW"/>
</dbReference>
<comment type="catalytic activity">
    <reaction evidence="9">
        <text>(+)-pinoresinol + reduced [NADPH--hemoprotein reductase] + O2 = (+)-piperitol + oxidized [NADPH--hemoprotein reductase] + 2 H2O + H(+)</text>
        <dbReference type="Rhea" id="RHEA:56776"/>
        <dbReference type="Rhea" id="RHEA-COMP:11964"/>
        <dbReference type="Rhea" id="RHEA-COMP:11965"/>
        <dbReference type="ChEBI" id="CHEBI:40"/>
        <dbReference type="ChEBI" id="CHEBI:15377"/>
        <dbReference type="ChEBI" id="CHEBI:15378"/>
        <dbReference type="ChEBI" id="CHEBI:15379"/>
        <dbReference type="ChEBI" id="CHEBI:57618"/>
        <dbReference type="ChEBI" id="CHEBI:58210"/>
        <dbReference type="ChEBI" id="CHEBI:141003"/>
        <dbReference type="EC" id="1.14.19.74"/>
    </reaction>
    <physiologicalReaction direction="left-to-right" evidence="9">
        <dbReference type="Rhea" id="RHEA:56777"/>
    </physiologicalReaction>
</comment>
<comment type="subcellular location">
    <subcellularLocation>
        <location evidence="1">Membrane</location>
        <topology evidence="1">Single-pass membrane protein</topology>
    </subcellularLocation>
</comment>
<evidence type="ECO:0000256" key="6">
    <source>
        <dbReference type="ARBA" id="ARBA00023004"/>
    </source>
</evidence>
<evidence type="ECO:0000313" key="16">
    <source>
        <dbReference type="Proteomes" id="UP001604277"/>
    </source>
</evidence>
<dbReference type="InterPro" id="IPR036396">
    <property type="entry name" value="Cyt_P450_sf"/>
</dbReference>
<sequence length="570" mass="65014">MDNLFVYIPLLFALYIFTKHFLHKLKNLPPCPILNLPIFGHLYLLKKPLYRSLAKISDSYGPILLFQFGSRRVLVVSSPSAAEECLNRNDIIFANRPRTMAGKYLGNDYTSLATTSYGDHWRIMRRISSMEILSTQRLQMLQSIRTDEVKAMIRRLYRASETQQAVDMKIVFFELMMNVMMRMISGKSYYGENVEEIEEAKKFREIVIETFQLGGTSNMADFLPMLRWLGVGGVEKRLMVLQKKRDASMQELVEECRRRMRSSNGGDLDMGGKNKTMIEVLLTLQEKEPEYYTDGIIGILMLGLLAAGTDTSVGTMEWALSLLLNNQEVLKKAQSEIDSCIGHERLIDESDIANLPYLRCIINETLRMYPPGPLLVPHESSDDSIVGGYHVPAGTMLLVNLWAIHNDEKIWEEPRKFKPERFEGLEGTRDGFKLMPFGSGRRGCPGEGLAWRMIGLGLGSIIQCFDWEKICKDMVDMTEGAGLSMPKAQPLMAKSYLDISGPTQLRKGRSYLSSTKKDTIIQEKIKNKAIRNEILINKATRSWLKRVVLGDVRNVYHKTVEARWQSHPLE</sequence>
<dbReference type="AlphaFoldDB" id="A0ABD1RMV3"/>
<comment type="function">
    <text evidence="11">Involved in the biosynthesis of (+)-sesamin, a furofuran class lignan. Functions in a dual catalytic mode. Catalyzes the synthesis of (+)-sesamin from (+)- pinoresinol by formation of two successive methylenedioxy bridges on (+)-pinoresinol and (+)-piperitol, respectively.</text>
</comment>
<keyword evidence="4 13" id="KW-0479">Metal-binding</keyword>
<proteinExistence type="inferred from homology"/>
<dbReference type="FunFam" id="1.10.630.10:FF:000023">
    <property type="entry name" value="Cytochrome P450 family protein"/>
    <property type="match status" value="1"/>
</dbReference>
<evidence type="ECO:0000256" key="12">
    <source>
        <dbReference type="ARBA" id="ARBA00066876"/>
    </source>
</evidence>
<dbReference type="InterPro" id="IPR050651">
    <property type="entry name" value="Plant_Cytochrome_P450_Monoox"/>
</dbReference>
<dbReference type="InterPro" id="IPR002401">
    <property type="entry name" value="Cyt_P450_E_grp-I"/>
</dbReference>
<evidence type="ECO:0000256" key="3">
    <source>
        <dbReference type="ARBA" id="ARBA00022617"/>
    </source>
</evidence>
<dbReference type="EMBL" id="JBFOLJ010000012">
    <property type="protein sequence ID" value="KAL2489202.1"/>
    <property type="molecule type" value="Genomic_DNA"/>
</dbReference>
<keyword evidence="5 14" id="KW-0560">Oxidoreductase</keyword>
<dbReference type="Pfam" id="PF00067">
    <property type="entry name" value="p450"/>
    <property type="match status" value="1"/>
</dbReference>
<dbReference type="EC" id="1.14.19.74" evidence="12"/>
<keyword evidence="6 13" id="KW-0408">Iron</keyword>
<dbReference type="SUPFAM" id="SSF48264">
    <property type="entry name" value="Cytochrome P450"/>
    <property type="match status" value="1"/>
</dbReference>
<evidence type="ECO:0000256" key="5">
    <source>
        <dbReference type="ARBA" id="ARBA00023002"/>
    </source>
</evidence>
<dbReference type="PANTHER" id="PTHR47947:SF57">
    <property type="entry name" value="CYTOCHROME P450 81F3-LIKE"/>
    <property type="match status" value="1"/>
</dbReference>
<keyword evidence="16" id="KW-1185">Reference proteome</keyword>
<evidence type="ECO:0000256" key="8">
    <source>
        <dbReference type="ARBA" id="ARBA00023136"/>
    </source>
</evidence>
<dbReference type="CDD" id="cd20653">
    <property type="entry name" value="CYP81"/>
    <property type="match status" value="1"/>
</dbReference>
<evidence type="ECO:0000256" key="1">
    <source>
        <dbReference type="ARBA" id="ARBA00004167"/>
    </source>
</evidence>
<evidence type="ECO:0000256" key="13">
    <source>
        <dbReference type="PIRSR" id="PIRSR602401-1"/>
    </source>
</evidence>
<dbReference type="Proteomes" id="UP001604277">
    <property type="component" value="Unassembled WGS sequence"/>
</dbReference>
<dbReference type="PRINTS" id="PR00385">
    <property type="entry name" value="P450"/>
</dbReference>
<gene>
    <name evidence="15" type="ORF">Fot_42494</name>
</gene>
<evidence type="ECO:0000256" key="11">
    <source>
        <dbReference type="ARBA" id="ARBA00056759"/>
    </source>
</evidence>
<reference evidence="16" key="1">
    <citation type="submission" date="2024-07" db="EMBL/GenBank/DDBJ databases">
        <title>Two chromosome-level genome assemblies of Korean endemic species Abeliophyllum distichum and Forsythia ovata (Oleaceae).</title>
        <authorList>
            <person name="Jang H."/>
        </authorList>
    </citation>
    <scope>NUCLEOTIDE SEQUENCE [LARGE SCALE GENOMIC DNA]</scope>
</reference>
<dbReference type="InterPro" id="IPR017972">
    <property type="entry name" value="Cyt_P450_CS"/>
</dbReference>
<name>A0ABD1RMV3_9LAMI</name>
<feature type="binding site" description="axial binding residue" evidence="13">
    <location>
        <position position="444"/>
    </location>
    <ligand>
        <name>heme</name>
        <dbReference type="ChEBI" id="CHEBI:30413"/>
    </ligand>
    <ligandPart>
        <name>Fe</name>
        <dbReference type="ChEBI" id="CHEBI:18248"/>
    </ligandPart>
</feature>
<comment type="cofactor">
    <cofactor evidence="13">
        <name>heme</name>
        <dbReference type="ChEBI" id="CHEBI:30413"/>
    </cofactor>
</comment>
<evidence type="ECO:0000256" key="2">
    <source>
        <dbReference type="ARBA" id="ARBA00010617"/>
    </source>
</evidence>
<dbReference type="PROSITE" id="PS00086">
    <property type="entry name" value="CYTOCHROME_P450"/>
    <property type="match status" value="1"/>
</dbReference>